<reference evidence="1 2" key="1">
    <citation type="submission" date="2020-03" db="EMBL/GenBank/DDBJ databases">
        <title>Weissella sp. nov., isolated from Cybister lewisianus.</title>
        <authorList>
            <person name="Hyun D.-W."/>
            <person name="Bae J.-W."/>
        </authorList>
    </citation>
    <scope>NUCLEOTIDE SEQUENCE [LARGE SCALE GENOMIC DNA]</scope>
    <source>
        <strain evidence="1 2">HDW19</strain>
    </source>
</reference>
<dbReference type="RefSeq" id="WP_166010687.1">
    <property type="nucleotide sequence ID" value="NZ_CP049888.1"/>
</dbReference>
<protein>
    <submittedName>
        <fullName evidence="1">Uncharacterized protein</fullName>
    </submittedName>
</protein>
<evidence type="ECO:0000313" key="2">
    <source>
        <dbReference type="Proteomes" id="UP000500741"/>
    </source>
</evidence>
<organism evidence="1 2">
    <name type="scientific">Weissella coleopterorum</name>
    <dbReference type="NCBI Taxonomy" id="2714949"/>
    <lineage>
        <taxon>Bacteria</taxon>
        <taxon>Bacillati</taxon>
        <taxon>Bacillota</taxon>
        <taxon>Bacilli</taxon>
        <taxon>Lactobacillales</taxon>
        <taxon>Lactobacillaceae</taxon>
        <taxon>Weissella</taxon>
    </lineage>
</organism>
<dbReference type="KEGG" id="wco:G7084_05235"/>
<evidence type="ECO:0000313" key="1">
    <source>
        <dbReference type="EMBL" id="QIL50766.1"/>
    </source>
</evidence>
<dbReference type="Proteomes" id="UP000500741">
    <property type="component" value="Chromosome"/>
</dbReference>
<proteinExistence type="predicted"/>
<gene>
    <name evidence="1" type="ORF">G7084_05235</name>
</gene>
<keyword evidence="2" id="KW-1185">Reference proteome</keyword>
<name>A0A6G8B0I5_9LACO</name>
<dbReference type="EMBL" id="CP049888">
    <property type="protein sequence ID" value="QIL50766.1"/>
    <property type="molecule type" value="Genomic_DNA"/>
</dbReference>
<sequence>MLHIKQQVIDSNYGVLGMYLKRWIMMYEFIMEHPEIEKVALMDIDETEVLQNFFKLIEDDKLYVGDELFDLSKNNVAKDPNLDFIKEFLMDNERLQLLNPGLIAGSRRMILGILSIYIFLVDRTIADGTQNQFENYEMNIFNYIIYKYFDESNRLKRNVKQHDELFSMS</sequence>
<dbReference type="AlphaFoldDB" id="A0A6G8B0I5"/>
<accession>A0A6G8B0I5</accession>